<gene>
    <name evidence="1" type="ORF">dnm_053420</name>
</gene>
<evidence type="ECO:0000313" key="2">
    <source>
        <dbReference type="Proteomes" id="UP000663722"/>
    </source>
</evidence>
<protein>
    <submittedName>
        <fullName evidence="1">Uncharacterized protein</fullName>
    </submittedName>
</protein>
<dbReference type="KEGG" id="dmm:dnm_053420"/>
<evidence type="ECO:0000313" key="1">
    <source>
        <dbReference type="EMBL" id="QTA89292.1"/>
    </source>
</evidence>
<sequence length="37" mass="4394">MSYGSWKKVTKKIVCSEFFCDKVMAFGIFLYLKILIR</sequence>
<organism evidence="1 2">
    <name type="scientific">Desulfonema magnum</name>
    <dbReference type="NCBI Taxonomy" id="45655"/>
    <lineage>
        <taxon>Bacteria</taxon>
        <taxon>Pseudomonadati</taxon>
        <taxon>Thermodesulfobacteriota</taxon>
        <taxon>Desulfobacteria</taxon>
        <taxon>Desulfobacterales</taxon>
        <taxon>Desulfococcaceae</taxon>
        <taxon>Desulfonema</taxon>
    </lineage>
</organism>
<reference evidence="1" key="1">
    <citation type="journal article" date="2021" name="Microb. Physiol.">
        <title>Proteogenomic Insights into the Physiology of Marine, Sulfate-Reducing, Filamentous Desulfonema limicola and Desulfonema magnum.</title>
        <authorList>
            <person name="Schnaars V."/>
            <person name="Wohlbrand L."/>
            <person name="Scheve S."/>
            <person name="Hinrichs C."/>
            <person name="Reinhardt R."/>
            <person name="Rabus R."/>
        </authorList>
    </citation>
    <scope>NUCLEOTIDE SEQUENCE</scope>
    <source>
        <strain evidence="1">4be13</strain>
    </source>
</reference>
<name>A0A975GPW7_9BACT</name>
<keyword evidence="2" id="KW-1185">Reference proteome</keyword>
<dbReference type="Proteomes" id="UP000663722">
    <property type="component" value="Chromosome"/>
</dbReference>
<proteinExistence type="predicted"/>
<accession>A0A975GPW7</accession>
<dbReference type="AlphaFoldDB" id="A0A975GPW7"/>
<dbReference type="EMBL" id="CP061800">
    <property type="protein sequence ID" value="QTA89292.1"/>
    <property type="molecule type" value="Genomic_DNA"/>
</dbReference>